<dbReference type="HOGENOM" id="CLU_2712784_0_0_2"/>
<dbReference type="Proteomes" id="UP000033066">
    <property type="component" value="Chromosome"/>
</dbReference>
<protein>
    <submittedName>
        <fullName evidence="2">Uncharacterized protein</fullName>
    </submittedName>
</protein>
<dbReference type="AlphaFoldDB" id="A0A0E3SPU7"/>
<dbReference type="KEGG" id="mbak:MSBR3_3264"/>
<organism evidence="2 3">
    <name type="scientific">Methanosarcina barkeri 3</name>
    <dbReference type="NCBI Taxonomy" id="1434107"/>
    <lineage>
        <taxon>Archaea</taxon>
        <taxon>Methanobacteriati</taxon>
        <taxon>Methanobacteriota</taxon>
        <taxon>Stenosarchaea group</taxon>
        <taxon>Methanomicrobia</taxon>
        <taxon>Methanosarcinales</taxon>
        <taxon>Methanosarcinaceae</taxon>
        <taxon>Methanosarcina</taxon>
    </lineage>
</organism>
<keyword evidence="1" id="KW-1133">Transmembrane helix</keyword>
<sequence length="72" mass="8266">MFKSAIQNCEIQMGISVIQDKYSVGFETLNEFSDNIVTIVFAAFVFSAYFIYFGFVLIFLIFNSLFWLSAHA</sequence>
<dbReference type="EMBL" id="CP009517">
    <property type="protein sequence ID" value="AKB83842.1"/>
    <property type="molecule type" value="Genomic_DNA"/>
</dbReference>
<keyword evidence="3" id="KW-1185">Reference proteome</keyword>
<reference evidence="2" key="1">
    <citation type="submission" date="2014-07" db="EMBL/GenBank/DDBJ databases">
        <title>Methanogenic archaea and the global carbon cycle.</title>
        <authorList>
            <person name="Henriksen J.R."/>
            <person name="Luke J."/>
            <person name="Reinhart S."/>
            <person name="Benedict M.N."/>
            <person name="Youngblut N.D."/>
            <person name="Metcalf M.E."/>
            <person name="Whitaker R.J."/>
            <person name="Metcalf W.W."/>
        </authorList>
    </citation>
    <scope>NUCLEOTIDE SEQUENCE [LARGE SCALE GENOMIC DNA]</scope>
    <source>
        <strain evidence="2">3</strain>
    </source>
</reference>
<evidence type="ECO:0000313" key="3">
    <source>
        <dbReference type="Proteomes" id="UP000033066"/>
    </source>
</evidence>
<name>A0A0E3SPU7_METBA</name>
<accession>A0A0E3SPU7</accession>
<dbReference type="PATRIC" id="fig|1434107.4.peg.4115"/>
<proteinExistence type="predicted"/>
<evidence type="ECO:0000256" key="1">
    <source>
        <dbReference type="SAM" id="Phobius"/>
    </source>
</evidence>
<evidence type="ECO:0000313" key="2">
    <source>
        <dbReference type="EMBL" id="AKB83842.1"/>
    </source>
</evidence>
<feature type="transmembrane region" description="Helical" evidence="1">
    <location>
        <begin position="36"/>
        <end position="62"/>
    </location>
</feature>
<keyword evidence="1" id="KW-0472">Membrane</keyword>
<gene>
    <name evidence="2" type="ORF">MSBR3_3264</name>
</gene>
<keyword evidence="1" id="KW-0812">Transmembrane</keyword>